<sequence>DETLPIPYLKALVNSWTIKGSYMYSREDLEGTVRLAEAGLMKLGKAAGHVVRGVYGLDDFLAAIDKAVETAGPGSLVYIKP</sequence>
<evidence type="ECO:0000313" key="2">
    <source>
        <dbReference type="Proteomes" id="UP000297716"/>
    </source>
</evidence>
<dbReference type="EMBL" id="SKBN01000115">
    <property type="protein sequence ID" value="TGJ82807.1"/>
    <property type="molecule type" value="Genomic_DNA"/>
</dbReference>
<dbReference type="OrthoDB" id="5407715at2759"/>
<evidence type="ECO:0000313" key="1">
    <source>
        <dbReference type="EMBL" id="TGJ82807.1"/>
    </source>
</evidence>
<gene>
    <name evidence="1" type="ORF">E0Z10_g5950</name>
</gene>
<dbReference type="Gene3D" id="3.90.180.10">
    <property type="entry name" value="Medium-chain alcohol dehydrogenases, catalytic domain"/>
    <property type="match status" value="1"/>
</dbReference>
<evidence type="ECO:0008006" key="3">
    <source>
        <dbReference type="Google" id="ProtNLM"/>
    </source>
</evidence>
<dbReference type="AlphaFoldDB" id="A0A4Z0YHA7"/>
<name>A0A4Z0YHA7_9PEZI</name>
<keyword evidence="2" id="KW-1185">Reference proteome</keyword>
<dbReference type="Proteomes" id="UP000297716">
    <property type="component" value="Unassembled WGS sequence"/>
</dbReference>
<proteinExistence type="predicted"/>
<dbReference type="STRING" id="37992.A0A4Z0YHA7"/>
<reference evidence="1 2" key="1">
    <citation type="submission" date="2019-03" db="EMBL/GenBank/DDBJ databases">
        <title>Draft genome sequence of Xylaria hypoxylon DSM 108379, a ubiquitous saprotrophic-parasitic fungi on hardwood.</title>
        <authorList>
            <person name="Buettner E."/>
            <person name="Leonhardt S."/>
            <person name="Gebauer A.M."/>
            <person name="Liers C."/>
            <person name="Hofrichter M."/>
            <person name="Kellner H."/>
        </authorList>
    </citation>
    <scope>NUCLEOTIDE SEQUENCE [LARGE SCALE GENOMIC DNA]</scope>
    <source>
        <strain evidence="1 2">DSM 108379</strain>
    </source>
</reference>
<feature type="non-terminal residue" evidence="1">
    <location>
        <position position="1"/>
    </location>
</feature>
<dbReference type="Gene3D" id="3.40.50.720">
    <property type="entry name" value="NAD(P)-binding Rossmann-like Domain"/>
    <property type="match status" value="1"/>
</dbReference>
<organism evidence="1 2">
    <name type="scientific">Xylaria hypoxylon</name>
    <dbReference type="NCBI Taxonomy" id="37992"/>
    <lineage>
        <taxon>Eukaryota</taxon>
        <taxon>Fungi</taxon>
        <taxon>Dikarya</taxon>
        <taxon>Ascomycota</taxon>
        <taxon>Pezizomycotina</taxon>
        <taxon>Sordariomycetes</taxon>
        <taxon>Xylariomycetidae</taxon>
        <taxon>Xylariales</taxon>
        <taxon>Xylariaceae</taxon>
        <taxon>Xylaria</taxon>
    </lineage>
</organism>
<protein>
    <recommendedName>
        <fullName evidence="3">Alcohol dehydrogenase-like C-terminal domain-containing protein</fullName>
    </recommendedName>
</protein>
<comment type="caution">
    <text evidence="1">The sequence shown here is derived from an EMBL/GenBank/DDBJ whole genome shotgun (WGS) entry which is preliminary data.</text>
</comment>
<accession>A0A4Z0YHA7</accession>